<comment type="caution">
    <text evidence="1">The sequence shown here is derived from an EMBL/GenBank/DDBJ whole genome shotgun (WGS) entry which is preliminary data.</text>
</comment>
<sequence length="121" mass="13764">MEVIKNDQLLLLSPLYFIAFLYLQRLQCHHRATHKMMDAQLRCQIAFRNVRHLQAFIHLLIPPCPVSLLVARFGKGIVSGDVIEKTGNKAKKNARHGFQFTGILSGDVMEKTGKEAKKNNH</sequence>
<name>A0A9R1W6P8_LACSA</name>
<reference evidence="1 2" key="1">
    <citation type="journal article" date="2017" name="Nat. Commun.">
        <title>Genome assembly with in vitro proximity ligation data and whole-genome triplication in lettuce.</title>
        <authorList>
            <person name="Reyes-Chin-Wo S."/>
            <person name="Wang Z."/>
            <person name="Yang X."/>
            <person name="Kozik A."/>
            <person name="Arikit S."/>
            <person name="Song C."/>
            <person name="Xia L."/>
            <person name="Froenicke L."/>
            <person name="Lavelle D.O."/>
            <person name="Truco M.J."/>
            <person name="Xia R."/>
            <person name="Zhu S."/>
            <person name="Xu C."/>
            <person name="Xu H."/>
            <person name="Xu X."/>
            <person name="Cox K."/>
            <person name="Korf I."/>
            <person name="Meyers B.C."/>
            <person name="Michelmore R.W."/>
        </authorList>
    </citation>
    <scope>NUCLEOTIDE SEQUENCE [LARGE SCALE GENOMIC DNA]</scope>
    <source>
        <strain evidence="2">cv. Salinas</strain>
        <tissue evidence="1">Seedlings</tissue>
    </source>
</reference>
<dbReference type="EMBL" id="NBSK02000003">
    <property type="protein sequence ID" value="KAJ0218413.1"/>
    <property type="molecule type" value="Genomic_DNA"/>
</dbReference>
<gene>
    <name evidence="1" type="ORF">LSAT_V11C300151160</name>
</gene>
<evidence type="ECO:0000313" key="1">
    <source>
        <dbReference type="EMBL" id="KAJ0218413.1"/>
    </source>
</evidence>
<organism evidence="1 2">
    <name type="scientific">Lactuca sativa</name>
    <name type="common">Garden lettuce</name>
    <dbReference type="NCBI Taxonomy" id="4236"/>
    <lineage>
        <taxon>Eukaryota</taxon>
        <taxon>Viridiplantae</taxon>
        <taxon>Streptophyta</taxon>
        <taxon>Embryophyta</taxon>
        <taxon>Tracheophyta</taxon>
        <taxon>Spermatophyta</taxon>
        <taxon>Magnoliopsida</taxon>
        <taxon>eudicotyledons</taxon>
        <taxon>Gunneridae</taxon>
        <taxon>Pentapetalae</taxon>
        <taxon>asterids</taxon>
        <taxon>campanulids</taxon>
        <taxon>Asterales</taxon>
        <taxon>Asteraceae</taxon>
        <taxon>Cichorioideae</taxon>
        <taxon>Cichorieae</taxon>
        <taxon>Lactucinae</taxon>
        <taxon>Lactuca</taxon>
    </lineage>
</organism>
<evidence type="ECO:0000313" key="2">
    <source>
        <dbReference type="Proteomes" id="UP000235145"/>
    </source>
</evidence>
<accession>A0A9R1W6P8</accession>
<protein>
    <submittedName>
        <fullName evidence="1">Uncharacterized protein</fullName>
    </submittedName>
</protein>
<dbReference type="AlphaFoldDB" id="A0A9R1W6P8"/>
<keyword evidence="2" id="KW-1185">Reference proteome</keyword>
<dbReference type="Proteomes" id="UP000235145">
    <property type="component" value="Unassembled WGS sequence"/>
</dbReference>
<proteinExistence type="predicted"/>